<dbReference type="EMBL" id="VHQG01000004">
    <property type="protein sequence ID" value="TPW74475.1"/>
    <property type="molecule type" value="Genomic_DNA"/>
</dbReference>
<dbReference type="NCBIfam" id="TIGR01167">
    <property type="entry name" value="LPXTG_anchor"/>
    <property type="match status" value="1"/>
</dbReference>
<accession>A0A506XXF5</accession>
<name>A0A506XXF5_9MICO</name>
<reference evidence="3 4" key="1">
    <citation type="submission" date="2019-06" db="EMBL/GenBank/DDBJ databases">
        <authorList>
            <person name="Li F."/>
        </authorList>
    </citation>
    <scope>NUCLEOTIDE SEQUENCE [LARGE SCALE GENOMIC DNA]</scope>
    <source>
        <strain evidence="3 4">10F1D-1</strain>
    </source>
</reference>
<keyword evidence="1" id="KW-0472">Membrane</keyword>
<keyword evidence="2" id="KW-0732">Signal</keyword>
<evidence type="ECO:0000313" key="4">
    <source>
        <dbReference type="Proteomes" id="UP000316252"/>
    </source>
</evidence>
<evidence type="ECO:0000256" key="2">
    <source>
        <dbReference type="SAM" id="SignalP"/>
    </source>
</evidence>
<dbReference type="AlphaFoldDB" id="A0A506XXF5"/>
<comment type="caution">
    <text evidence="3">The sequence shown here is derived from an EMBL/GenBank/DDBJ whole genome shotgun (WGS) entry which is preliminary data.</text>
</comment>
<feature type="chain" id="PRO_5021506223" evidence="2">
    <location>
        <begin position="29"/>
        <end position="374"/>
    </location>
</feature>
<sequence>MKITRLLAASTGIAIAGALVATALPASANPGDVYVTADQIGVEGDSYPAQWFAGEQPTGTPAATVTSDAYGLSVDGRYQLLNGANLGTGTSIEDLVGSAKVIVSRGNAAFQIPIFAHPDSTTQKGFTTLRPASFNTPTVSAVPGVDQQWVTSGAIRDADGNIVYAGGSTDTLANLLAAVGTEYQILASGVFLNPGEVNSIAAITWNGETTRFTKQAAPQQNVTTITQQDFEITDNDDNGVFALFTGLIPGETVQVTLDDEPQADEVAEELEGEGVLGYQIGSVDGVVAPGTYTVVATGVLSGVVQSIQFTVTGAAVTDPGTIGGGAGTAPAAAVQPTLAETGVEANMGLLTAAVLVLAGLTMVLVRRRAAIAND</sequence>
<feature type="signal peptide" evidence="2">
    <location>
        <begin position="1"/>
        <end position="28"/>
    </location>
</feature>
<feature type="transmembrane region" description="Helical" evidence="1">
    <location>
        <begin position="347"/>
        <end position="365"/>
    </location>
</feature>
<protein>
    <submittedName>
        <fullName evidence="3">LPXTG cell wall anchor domain-containing protein</fullName>
    </submittedName>
</protein>
<dbReference type="OrthoDB" id="614750at2"/>
<keyword evidence="4" id="KW-1185">Reference proteome</keyword>
<dbReference type="Proteomes" id="UP000316252">
    <property type="component" value="Unassembled WGS sequence"/>
</dbReference>
<keyword evidence="1" id="KW-1133">Transmembrane helix</keyword>
<evidence type="ECO:0000313" key="3">
    <source>
        <dbReference type="EMBL" id="TPW74475.1"/>
    </source>
</evidence>
<proteinExistence type="predicted"/>
<gene>
    <name evidence="3" type="ORF">FJ657_12780</name>
</gene>
<organism evidence="3 4">
    <name type="scientific">Schumannella soli</name>
    <dbReference type="NCBI Taxonomy" id="2590779"/>
    <lineage>
        <taxon>Bacteria</taxon>
        <taxon>Bacillati</taxon>
        <taxon>Actinomycetota</taxon>
        <taxon>Actinomycetes</taxon>
        <taxon>Micrococcales</taxon>
        <taxon>Microbacteriaceae</taxon>
        <taxon>Schumannella</taxon>
    </lineage>
</organism>
<keyword evidence="1" id="KW-0812">Transmembrane</keyword>
<dbReference type="RefSeq" id="WP_141164114.1">
    <property type="nucleotide sequence ID" value="NZ_VHQG01000004.1"/>
</dbReference>
<evidence type="ECO:0000256" key="1">
    <source>
        <dbReference type="SAM" id="Phobius"/>
    </source>
</evidence>